<evidence type="ECO:0000313" key="5">
    <source>
        <dbReference type="Proteomes" id="UP000002072"/>
    </source>
</evidence>
<dbReference type="Proteomes" id="UP000002072">
    <property type="component" value="Chromosome"/>
</dbReference>
<dbReference type="PROSITE" id="PS50889">
    <property type="entry name" value="S4"/>
    <property type="match status" value="1"/>
</dbReference>
<dbReference type="SUPFAM" id="SSF56219">
    <property type="entry name" value="DNase I-like"/>
    <property type="match status" value="1"/>
</dbReference>
<evidence type="ECO:0000256" key="1">
    <source>
        <dbReference type="PROSITE-ProRule" id="PRU00182"/>
    </source>
</evidence>
<dbReference type="EMBL" id="CP001779">
    <property type="protein sequence ID" value="ACZ00582.1"/>
    <property type="molecule type" value="Genomic_DNA"/>
</dbReference>
<dbReference type="Gene3D" id="3.60.10.10">
    <property type="entry name" value="Endonuclease/exonuclease/phosphatase"/>
    <property type="match status" value="1"/>
</dbReference>
<dbReference type="AlphaFoldDB" id="D1AWA6"/>
<dbReference type="RefSeq" id="WP_012858140.1">
    <property type="nucleotide sequence ID" value="NC_013515.1"/>
</dbReference>
<keyword evidence="4" id="KW-0378">Hydrolase</keyword>
<keyword evidence="2" id="KW-0732">Signal</keyword>
<name>D1AWA6_STRM9</name>
<dbReference type="STRING" id="519441.Smon_0085"/>
<dbReference type="HOGENOM" id="CLU_003608_1_1_0"/>
<dbReference type="KEGG" id="smf:Smon_0085"/>
<dbReference type="eggNOG" id="COG2374">
    <property type="taxonomic scope" value="Bacteria"/>
</dbReference>
<dbReference type="PANTHER" id="PTHR42834:SF1">
    <property type="entry name" value="ENDONUCLEASE_EXONUCLEASE_PHOSPHATASE FAMILY PROTEIN (AFU_ORTHOLOGUE AFUA_3G09210)"/>
    <property type="match status" value="1"/>
</dbReference>
<dbReference type="InterPro" id="IPR036691">
    <property type="entry name" value="Endo/exonu/phosph_ase_sf"/>
</dbReference>
<feature type="signal peptide" evidence="2">
    <location>
        <begin position="1"/>
        <end position="20"/>
    </location>
</feature>
<dbReference type="CDD" id="cd04486">
    <property type="entry name" value="YhcR_OBF_like"/>
    <property type="match status" value="1"/>
</dbReference>
<dbReference type="OrthoDB" id="9801679at2"/>
<dbReference type="InterPro" id="IPR005135">
    <property type="entry name" value="Endo/exonuclease/phosphatase"/>
</dbReference>
<keyword evidence="4" id="KW-0540">Nuclease</keyword>
<proteinExistence type="predicted"/>
<accession>D1AWA6</accession>
<dbReference type="GO" id="GO:0004519">
    <property type="term" value="F:endonuclease activity"/>
    <property type="evidence" value="ECO:0007669"/>
    <property type="project" value="UniProtKB-KW"/>
</dbReference>
<evidence type="ECO:0000256" key="2">
    <source>
        <dbReference type="SAM" id="SignalP"/>
    </source>
</evidence>
<dbReference type="GeneID" id="29673737"/>
<feature type="domain" description="Endonuclease/exonuclease/phosphatase" evidence="3">
    <location>
        <begin position="294"/>
        <end position="588"/>
    </location>
</feature>
<evidence type="ECO:0000259" key="3">
    <source>
        <dbReference type="Pfam" id="PF03372"/>
    </source>
</evidence>
<dbReference type="PANTHER" id="PTHR42834">
    <property type="entry name" value="ENDONUCLEASE/EXONUCLEASE/PHOSPHATASE FAMILY PROTEIN (AFU_ORTHOLOGUE AFUA_3G09210)"/>
    <property type="match status" value="1"/>
</dbReference>
<keyword evidence="1" id="KW-0694">RNA-binding</keyword>
<dbReference type="GO" id="GO:0003723">
    <property type="term" value="F:RNA binding"/>
    <property type="evidence" value="ECO:0007669"/>
    <property type="project" value="UniProtKB-KW"/>
</dbReference>
<reference evidence="4 5" key="1">
    <citation type="journal article" date="2009" name="Stand. Genomic Sci.">
        <title>Complete genome sequence of Streptobacillus moniliformis type strain (9901T).</title>
        <authorList>
            <person name="Nolan M."/>
            <person name="Gronow S."/>
            <person name="Lapidus A."/>
            <person name="Ivanova N."/>
            <person name="Copeland A."/>
            <person name="Lucas S."/>
            <person name="Del Rio T.G."/>
            <person name="Chen F."/>
            <person name="Tice H."/>
            <person name="Pitluck S."/>
            <person name="Cheng J.F."/>
            <person name="Sims D."/>
            <person name="Meincke L."/>
            <person name="Bruce D."/>
            <person name="Goodwin L."/>
            <person name="Brettin T."/>
            <person name="Han C."/>
            <person name="Detter J.C."/>
            <person name="Ovchinikova G."/>
            <person name="Pati A."/>
            <person name="Mavromatis K."/>
            <person name="Mikhailova N."/>
            <person name="Chen A."/>
            <person name="Palaniappan K."/>
            <person name="Land M."/>
            <person name="Hauser L."/>
            <person name="Chang Y.J."/>
            <person name="Jeffries C.D."/>
            <person name="Rohde M."/>
            <person name="Sproer C."/>
            <person name="Goker M."/>
            <person name="Bristow J."/>
            <person name="Eisen J.A."/>
            <person name="Markowitz V."/>
            <person name="Hugenholtz P."/>
            <person name="Kyrpides N.C."/>
            <person name="Klenk H.P."/>
            <person name="Chain P."/>
        </authorList>
    </citation>
    <scope>NUCLEOTIDE SEQUENCE [LARGE SCALE GENOMIC DNA]</scope>
    <source>
        <strain evidence="5">ATCC 14647 / DSM 12112 / NCTC 10651 / 9901</strain>
    </source>
</reference>
<sequence>MKRKFLFLSLFVALSGISISETISQIQGNEMLSKFQDKDVTKVRGIVTAIRKTKYNNGFFMQSVKHDKDIRTSEGIYVENINNANVKVGDLVTVDGKVKEIYLNKPDKTQPPITSIQANSIKVMKSKQKVRPLEHTGKNIPIKVRDNNNPVLNVKTNAMDYYEALEGVLIRIKNPIVTGANQKYGDITVVPSKGMYAGLRSINGGVVYNNYETEQTQRITVNITPWNIFENGKYKDNVTPNPGDEFKGDIEGIVFYEHGEYRLYPTSPFPGIIDKNTKPEKNKYTYNDELLNVVSYNIENFSHVDTPERVDELANQVATILQNPDILGLIEVGDDDGQKESEIVSSNENMEALVKAIKEKTGIDYGFVSVDPMDGKDGGWPAMHIRNVILYRIDKLNVVGFNQGDAITDTEVIKDGDNVRLTYNPGRIGNQDKIWEEVRKPLVAQFEYNGKNIFVIANHLKSKRSDDKVYGVNHPVIRKSEDVRIPEGKYINNFVKDILSKDDKATVIVLGDMNDFEFSKTTKNINGDELVDVISLLPKNERYTYVYQGASQTLDNIMINKKYKDNVNIDVIRVNSEFLKEQGSFSDHDPIFIQFKVD</sequence>
<protein>
    <submittedName>
        <fullName evidence="4">Endonuclease/exonuclease/phosphatase</fullName>
    </submittedName>
</protein>
<gene>
    <name evidence="4" type="ordered locus">Smon_0085</name>
</gene>
<feature type="chain" id="PRO_5003020045" evidence="2">
    <location>
        <begin position="21"/>
        <end position="598"/>
    </location>
</feature>
<keyword evidence="4" id="KW-0255">Endonuclease</keyword>
<organism evidence="4 5">
    <name type="scientific">Streptobacillus moniliformis (strain ATCC 14647 / DSM 12112 / NCTC 10651 / 9901)</name>
    <dbReference type="NCBI Taxonomy" id="519441"/>
    <lineage>
        <taxon>Bacteria</taxon>
        <taxon>Fusobacteriati</taxon>
        <taxon>Fusobacteriota</taxon>
        <taxon>Fusobacteriia</taxon>
        <taxon>Fusobacteriales</taxon>
        <taxon>Leptotrichiaceae</taxon>
        <taxon>Streptobacillus</taxon>
    </lineage>
</organism>
<dbReference type="Pfam" id="PF03372">
    <property type="entry name" value="Exo_endo_phos"/>
    <property type="match status" value="1"/>
</dbReference>
<evidence type="ECO:0000313" key="4">
    <source>
        <dbReference type="EMBL" id="ACZ00582.1"/>
    </source>
</evidence>
<keyword evidence="5" id="KW-1185">Reference proteome</keyword>